<evidence type="ECO:0000313" key="8">
    <source>
        <dbReference type="EMBL" id="CEF64155.1"/>
    </source>
</evidence>
<evidence type="ECO:0000313" key="11">
    <source>
        <dbReference type="WormBase" id="SRAE_1000241000"/>
    </source>
</evidence>
<dbReference type="CTD" id="36376520"/>
<dbReference type="GO" id="GO:0070292">
    <property type="term" value="P:N-acylphosphatidylethanolamine metabolic process"/>
    <property type="evidence" value="ECO:0007669"/>
    <property type="project" value="TreeGrafter"/>
</dbReference>
<evidence type="ECO:0000256" key="6">
    <source>
        <dbReference type="SAM" id="Phobius"/>
    </source>
</evidence>
<dbReference type="Pfam" id="PF04970">
    <property type="entry name" value="LRAT"/>
    <property type="match status" value="1"/>
</dbReference>
<dbReference type="HAMAP" id="MF_00634">
    <property type="entry name" value="UPF0235"/>
    <property type="match status" value="1"/>
</dbReference>
<dbReference type="PANTHER" id="PTHR13943:SF77">
    <property type="entry name" value="LRAT DOMAIN-CONTAINING PROTEIN"/>
    <property type="match status" value="1"/>
</dbReference>
<dbReference type="GO" id="GO:0004623">
    <property type="term" value="F:phospholipase A2 activity"/>
    <property type="evidence" value="ECO:0007669"/>
    <property type="project" value="TreeGrafter"/>
</dbReference>
<dbReference type="GeneID" id="36376520"/>
<accession>A0A090L9H8</accession>
<dbReference type="Proteomes" id="UP000035682">
    <property type="component" value="Unplaced"/>
</dbReference>
<dbReference type="InterPro" id="IPR003746">
    <property type="entry name" value="DUF167"/>
</dbReference>
<dbReference type="WBParaSite" id="SRAE_1000241000.1">
    <property type="protein sequence ID" value="SRAE_1000241000.1"/>
    <property type="gene ID" value="WBGene00259025"/>
</dbReference>
<evidence type="ECO:0000256" key="2">
    <source>
        <dbReference type="ARBA" id="ARBA00010364"/>
    </source>
</evidence>
<reference evidence="10" key="2">
    <citation type="submission" date="2020-12" db="UniProtKB">
        <authorList>
            <consortium name="WormBaseParasite"/>
        </authorList>
    </citation>
    <scope>IDENTIFICATION</scope>
</reference>
<evidence type="ECO:0000256" key="4">
    <source>
        <dbReference type="ARBA" id="ARBA00022801"/>
    </source>
</evidence>
<dbReference type="PANTHER" id="PTHR13943">
    <property type="entry name" value="HRAS-LIKE SUPPRESSOR - RELATED"/>
    <property type="match status" value="1"/>
</dbReference>
<dbReference type="EMBL" id="LN609528">
    <property type="protein sequence ID" value="CEF64155.1"/>
    <property type="molecule type" value="Genomic_DNA"/>
</dbReference>
<feature type="transmembrane region" description="Helical" evidence="6">
    <location>
        <begin position="274"/>
        <end position="300"/>
    </location>
</feature>
<comment type="similarity">
    <text evidence="2">Belongs to the UPF0235 family.</text>
</comment>
<protein>
    <submittedName>
        <fullName evidence="10">LRAT domain-containing protein</fullName>
    </submittedName>
</protein>
<keyword evidence="3" id="KW-0808">Transferase</keyword>
<evidence type="ECO:0000256" key="5">
    <source>
        <dbReference type="ARBA" id="ARBA00023098"/>
    </source>
</evidence>
<comment type="similarity">
    <text evidence="1">Belongs to the H-rev107 family.</text>
</comment>
<keyword evidence="6" id="KW-1133">Transmembrane helix</keyword>
<dbReference type="NCBIfam" id="TIGR00251">
    <property type="entry name" value="DUF167 family protein"/>
    <property type="match status" value="1"/>
</dbReference>
<reference evidence="8 9" key="1">
    <citation type="submission" date="2014-09" db="EMBL/GenBank/DDBJ databases">
        <authorList>
            <person name="Martin A.A."/>
        </authorList>
    </citation>
    <scope>NUCLEOTIDE SEQUENCE</scope>
    <source>
        <strain evidence="9">ED321</strain>
        <strain evidence="8">ED321 Heterogonic</strain>
    </source>
</reference>
<dbReference type="Gene3D" id="3.30.1200.10">
    <property type="entry name" value="YggU-like"/>
    <property type="match status" value="1"/>
</dbReference>
<dbReference type="SUPFAM" id="SSF69786">
    <property type="entry name" value="YggU-like"/>
    <property type="match status" value="1"/>
</dbReference>
<evidence type="ECO:0000256" key="1">
    <source>
        <dbReference type="ARBA" id="ARBA00007824"/>
    </source>
</evidence>
<evidence type="ECO:0000313" key="10">
    <source>
        <dbReference type="WBParaSite" id="SRAE_1000241000.1"/>
    </source>
</evidence>
<keyword evidence="4" id="KW-0378">Hydrolase</keyword>
<dbReference type="InterPro" id="IPR051496">
    <property type="entry name" value="H-rev107_PLA/AT"/>
</dbReference>
<dbReference type="AlphaFoldDB" id="A0A090L9H8"/>
<dbReference type="InterPro" id="IPR036591">
    <property type="entry name" value="YggU-like_sf"/>
</dbReference>
<feature type="domain" description="LRAT" evidence="7">
    <location>
        <begin position="143"/>
        <end position="268"/>
    </location>
</feature>
<keyword evidence="9" id="KW-1185">Reference proteome</keyword>
<evidence type="ECO:0000256" key="3">
    <source>
        <dbReference type="ARBA" id="ARBA00022679"/>
    </source>
</evidence>
<dbReference type="PROSITE" id="PS51934">
    <property type="entry name" value="LRAT"/>
    <property type="match status" value="1"/>
</dbReference>
<gene>
    <name evidence="8 10 11" type="ORF">SRAE_1000241000</name>
</gene>
<dbReference type="STRING" id="34506.A0A090L9H8"/>
<name>A0A090L9H8_STRRB</name>
<evidence type="ECO:0000313" key="9">
    <source>
        <dbReference type="Proteomes" id="UP000035682"/>
    </source>
</evidence>
<dbReference type="GO" id="GO:0005737">
    <property type="term" value="C:cytoplasm"/>
    <property type="evidence" value="ECO:0007669"/>
    <property type="project" value="TreeGrafter"/>
</dbReference>
<dbReference type="Pfam" id="PF02594">
    <property type="entry name" value="DUF167"/>
    <property type="match status" value="1"/>
</dbReference>
<keyword evidence="5" id="KW-0443">Lipid metabolism</keyword>
<keyword evidence="6" id="KW-0812">Transmembrane</keyword>
<sequence length="325" mass="36287">MKKNTKIKSLNVVTEMSAETETGPVVKDNNGQIILKIHATPGAKKNTILEIGDEEIRTHISCPPVDGKANAELLSFFQNILDLKKNEISIGKGLKSRNKMLIINSPKYNVKSRMSNSYTTPWGAATNLVEKLKIGDLVEFQRTAKCGIKIYSHWGIYIGSRNGIHGIAHLTNGENNDKVLERTTFLTISGVNVEHQTALVRVDDIFDVAFNDRCRINNSLDRYYKPLPGKVIYLRVKYRMGDCGYNLFNNNCEHFVNWARYNLSTSTQAKIGKAIVYGVAVFTVSSCPVTALCAGGLSYLGLEGYDVVRKVFPVDACFKYFLDSR</sequence>
<dbReference type="RefSeq" id="XP_024503356.1">
    <property type="nucleotide sequence ID" value="XM_024649483.1"/>
</dbReference>
<dbReference type="InterPro" id="IPR007053">
    <property type="entry name" value="LRAT_dom"/>
</dbReference>
<dbReference type="SMART" id="SM01152">
    <property type="entry name" value="DUF167"/>
    <property type="match status" value="1"/>
</dbReference>
<evidence type="ECO:0000259" key="7">
    <source>
        <dbReference type="PROSITE" id="PS51934"/>
    </source>
</evidence>
<organism evidence="8">
    <name type="scientific">Strongyloides ratti</name>
    <name type="common">Parasitic roundworm</name>
    <dbReference type="NCBI Taxonomy" id="34506"/>
    <lineage>
        <taxon>Eukaryota</taxon>
        <taxon>Metazoa</taxon>
        <taxon>Ecdysozoa</taxon>
        <taxon>Nematoda</taxon>
        <taxon>Chromadorea</taxon>
        <taxon>Rhabditida</taxon>
        <taxon>Tylenchina</taxon>
        <taxon>Panagrolaimomorpha</taxon>
        <taxon>Strongyloidoidea</taxon>
        <taxon>Strongyloididae</taxon>
        <taxon>Strongyloides</taxon>
    </lineage>
</organism>
<dbReference type="WormBase" id="SRAE_1000241000">
    <property type="protein sequence ID" value="SRP07915"/>
    <property type="gene ID" value="WBGene00259025"/>
</dbReference>
<dbReference type="OrthoDB" id="421951at2759"/>
<keyword evidence="6" id="KW-0472">Membrane</keyword>
<dbReference type="GO" id="GO:0008970">
    <property type="term" value="F:phospholipase A1 activity"/>
    <property type="evidence" value="ECO:0007669"/>
    <property type="project" value="TreeGrafter"/>
</dbReference>
<dbReference type="Gene3D" id="3.90.1720.10">
    <property type="entry name" value="endopeptidase domain like (from Nostoc punctiforme)"/>
    <property type="match status" value="1"/>
</dbReference>
<dbReference type="GO" id="GO:0016410">
    <property type="term" value="F:N-acyltransferase activity"/>
    <property type="evidence" value="ECO:0007669"/>
    <property type="project" value="TreeGrafter"/>
</dbReference>
<proteinExistence type="inferred from homology"/>